<dbReference type="EMBL" id="BAABME010003069">
    <property type="protein sequence ID" value="GAA0157271.1"/>
    <property type="molecule type" value="Genomic_DNA"/>
</dbReference>
<organism evidence="1 2">
    <name type="scientific">Lithospermum erythrorhizon</name>
    <name type="common">Purple gromwell</name>
    <name type="synonym">Lithospermum officinale var. erythrorhizon</name>
    <dbReference type="NCBI Taxonomy" id="34254"/>
    <lineage>
        <taxon>Eukaryota</taxon>
        <taxon>Viridiplantae</taxon>
        <taxon>Streptophyta</taxon>
        <taxon>Embryophyta</taxon>
        <taxon>Tracheophyta</taxon>
        <taxon>Spermatophyta</taxon>
        <taxon>Magnoliopsida</taxon>
        <taxon>eudicotyledons</taxon>
        <taxon>Gunneridae</taxon>
        <taxon>Pentapetalae</taxon>
        <taxon>asterids</taxon>
        <taxon>lamiids</taxon>
        <taxon>Boraginales</taxon>
        <taxon>Boraginaceae</taxon>
        <taxon>Boraginoideae</taxon>
        <taxon>Lithospermeae</taxon>
        <taxon>Lithospermum</taxon>
    </lineage>
</organism>
<evidence type="ECO:0000313" key="1">
    <source>
        <dbReference type="EMBL" id="GAA0157271.1"/>
    </source>
</evidence>
<reference evidence="1 2" key="1">
    <citation type="submission" date="2024-01" db="EMBL/GenBank/DDBJ databases">
        <title>The complete chloroplast genome sequence of Lithospermum erythrorhizon: insights into the phylogenetic relationship among Boraginaceae species and the maternal lineages of purple gromwells.</title>
        <authorList>
            <person name="Okada T."/>
            <person name="Watanabe K."/>
        </authorList>
    </citation>
    <scope>NUCLEOTIDE SEQUENCE [LARGE SCALE GENOMIC DNA]</scope>
</reference>
<name>A0AAV3Q1L1_LITER</name>
<gene>
    <name evidence="1" type="ORF">LIER_14576</name>
</gene>
<protein>
    <submittedName>
        <fullName evidence="1">Uncharacterized protein</fullName>
    </submittedName>
</protein>
<keyword evidence="2" id="KW-1185">Reference proteome</keyword>
<proteinExistence type="predicted"/>
<dbReference type="AlphaFoldDB" id="A0AAV3Q1L1"/>
<evidence type="ECO:0000313" key="2">
    <source>
        <dbReference type="Proteomes" id="UP001454036"/>
    </source>
</evidence>
<accession>A0AAV3Q1L1</accession>
<dbReference type="Proteomes" id="UP001454036">
    <property type="component" value="Unassembled WGS sequence"/>
</dbReference>
<sequence>MYELVFITIKFILDSNNRFLNLETFKIVESIQVEFFEDKFRDDHVPIDVGPTETERNDLTVGVNVNKSVYEKAFEPRRSQRTSIKKCLDIDFIYEVILLEGDQNYIKVQTPYYVFNVQHEVPNTYEEAMASRDDGFWKEVIND</sequence>
<comment type="caution">
    <text evidence="1">The sequence shown here is derived from an EMBL/GenBank/DDBJ whole genome shotgun (WGS) entry which is preliminary data.</text>
</comment>